<dbReference type="Pfam" id="PF00004">
    <property type="entry name" value="AAA"/>
    <property type="match status" value="1"/>
</dbReference>
<dbReference type="SMART" id="SM00464">
    <property type="entry name" value="LON"/>
    <property type="match status" value="1"/>
</dbReference>
<evidence type="ECO:0000256" key="3">
    <source>
        <dbReference type="ARBA" id="ARBA00022670"/>
    </source>
</evidence>
<dbReference type="InterPro" id="IPR027543">
    <property type="entry name" value="Lon_bac"/>
</dbReference>
<dbReference type="PROSITE" id="PS51786">
    <property type="entry name" value="LON_PROTEOLYTIC"/>
    <property type="match status" value="1"/>
</dbReference>
<evidence type="ECO:0000259" key="16">
    <source>
        <dbReference type="PROSITE" id="PS51786"/>
    </source>
</evidence>
<dbReference type="HAMAP" id="MF_01973">
    <property type="entry name" value="lon_bact"/>
    <property type="match status" value="1"/>
</dbReference>
<comment type="subcellular location">
    <subcellularLocation>
        <location evidence="1 10 11">Cytoplasm</location>
    </subcellularLocation>
</comment>
<comment type="subunit">
    <text evidence="10 11">Homohexamer. Organized in a ring with a central cavity.</text>
</comment>
<dbReference type="Pfam" id="PF22667">
    <property type="entry name" value="Lon_lid"/>
    <property type="match status" value="1"/>
</dbReference>
<evidence type="ECO:0000256" key="6">
    <source>
        <dbReference type="ARBA" id="ARBA00022825"/>
    </source>
</evidence>
<keyword evidence="4 10" id="KW-0547">Nucleotide-binding</keyword>
<dbReference type="GO" id="GO:0004252">
    <property type="term" value="F:serine-type endopeptidase activity"/>
    <property type="evidence" value="ECO:0007669"/>
    <property type="project" value="UniProtKB-UniRule"/>
</dbReference>
<dbReference type="InterPro" id="IPR015947">
    <property type="entry name" value="PUA-like_sf"/>
</dbReference>
<evidence type="ECO:0000256" key="12">
    <source>
        <dbReference type="PIRSR" id="PIRSR001174-1"/>
    </source>
</evidence>
<dbReference type="OrthoDB" id="9803599at2"/>
<dbReference type="PANTHER" id="PTHR10046">
    <property type="entry name" value="ATP DEPENDENT LON PROTEASE FAMILY MEMBER"/>
    <property type="match status" value="1"/>
</dbReference>
<keyword evidence="5 10" id="KW-0378">Hydrolase</keyword>
<dbReference type="Gene3D" id="1.20.5.5270">
    <property type="match status" value="1"/>
</dbReference>
<reference evidence="18 19" key="1">
    <citation type="submission" date="2019-01" db="EMBL/GenBank/DDBJ databases">
        <title>Muriicola soli sp. nov., isolated from soil.</title>
        <authorList>
            <person name="Kang H.J."/>
            <person name="Kim S.B."/>
        </authorList>
    </citation>
    <scope>NUCLEOTIDE SEQUENCE [LARGE SCALE GENOMIC DNA]</scope>
    <source>
        <strain evidence="18 19">MMS17-SY002</strain>
    </source>
</reference>
<keyword evidence="6 10" id="KW-0720">Serine protease</keyword>
<organism evidence="18 19">
    <name type="scientific">Muriicola soli</name>
    <dbReference type="NCBI Taxonomy" id="2507538"/>
    <lineage>
        <taxon>Bacteria</taxon>
        <taxon>Pseudomonadati</taxon>
        <taxon>Bacteroidota</taxon>
        <taxon>Flavobacteriia</taxon>
        <taxon>Flavobacteriales</taxon>
        <taxon>Flavobacteriaceae</taxon>
        <taxon>Muriicola</taxon>
    </lineage>
</organism>
<dbReference type="Pfam" id="PF05362">
    <property type="entry name" value="Lon_C"/>
    <property type="match status" value="1"/>
</dbReference>
<proteinExistence type="evidence at transcript level"/>
<evidence type="ECO:0000313" key="18">
    <source>
        <dbReference type="EMBL" id="QBA65577.1"/>
    </source>
</evidence>
<dbReference type="GO" id="GO:0043565">
    <property type="term" value="F:sequence-specific DNA binding"/>
    <property type="evidence" value="ECO:0007669"/>
    <property type="project" value="UniProtKB-UniRule"/>
</dbReference>
<dbReference type="PIRSF" id="PIRSF001174">
    <property type="entry name" value="Lon_proteas"/>
    <property type="match status" value="1"/>
</dbReference>
<evidence type="ECO:0000256" key="13">
    <source>
        <dbReference type="PIRSR" id="PIRSR001174-2"/>
    </source>
</evidence>
<dbReference type="InterPro" id="IPR008269">
    <property type="entry name" value="Lon_proteolytic"/>
</dbReference>
<dbReference type="InterPro" id="IPR027065">
    <property type="entry name" value="Lon_Prtase"/>
</dbReference>
<dbReference type="InterPro" id="IPR003959">
    <property type="entry name" value="ATPase_AAA_core"/>
</dbReference>
<keyword evidence="7 10" id="KW-0067">ATP-binding</keyword>
<evidence type="ECO:0000256" key="10">
    <source>
        <dbReference type="HAMAP-Rule" id="MF_01973"/>
    </source>
</evidence>
<keyword evidence="8 10" id="KW-0346">Stress response</keyword>
<dbReference type="Gene3D" id="2.30.130.40">
    <property type="entry name" value="LON domain-like"/>
    <property type="match status" value="1"/>
</dbReference>
<feature type="active site" evidence="10 12">
    <location>
        <position position="756"/>
    </location>
</feature>
<feature type="active site" evidence="10 12">
    <location>
        <position position="713"/>
    </location>
</feature>
<evidence type="ECO:0000256" key="2">
    <source>
        <dbReference type="ARBA" id="ARBA00022490"/>
    </source>
</evidence>
<evidence type="ECO:0000256" key="4">
    <source>
        <dbReference type="ARBA" id="ARBA00022741"/>
    </source>
</evidence>
<name>A0A411ED81_9FLAO</name>
<dbReference type="Pfam" id="PF02190">
    <property type="entry name" value="LON_substr_bdg"/>
    <property type="match status" value="1"/>
</dbReference>
<dbReference type="SUPFAM" id="SSF88697">
    <property type="entry name" value="PUA domain-like"/>
    <property type="match status" value="1"/>
</dbReference>
<sequence length="816" mass="92140">MGDAKFIQFDNMSLQDINDESELIPLLTPEDEEEMRNEVLPETLPILPLRNTVLFPGVVIPITAGRDKSINLIKYANKGSKAIGVVSQKDEETEDPGVKDINTMGTVARILRVLQMPDGNTTVIIQGKKRFEIAEVLTEKPYMTATIREVSEEDVDQKGEEFLAIIDSIKDIALKIIQDNPNIPSEASFAIKNINSNSFLINFVSSNLNLSVKEKQTLLEIGNLKDRALATLKHMNVELQKLALQKDIQSKVRSDLDQQQREYFLHQQMKTIQEELGGASYDEEIEEMRLKAKKKKWSEKVSTHFEKELAKMQRMNPQVAEYSIQRNYLDLFLELPWEEFSKDKFDLKRAQKILDRDHYGLEDVKRRIIEYLAVLKLRNDMKSPILCLYGPPGVGKTSLGKSVAEALGRQYVRMSLGGLRDEAEIRGHRKTYIGAMPGRIIQSIKKAGTSNPVFILDEIDKLSSSYQGDPSSAMLEVLDPEQNNEFHDNFLEMGYDLSRVMFIATANNLSSIQPALRDRMEIINVTGYTIEEKVEIAKRHLLPKQLKEHGLKAKDLRIGKRQLEKIVEGYTRESGVRTLEKQIAKMVRYAAKSIAIEEEYQVKVTNEVVEEVLGPPRLERDKYENNEVAGVVTGLAWTSVGGDILFIESILSKGKGQLNITGNLGKVMKESATIAMEYIKSNADKFGIDADVFDKYNVHIHVPEGATPKDGPSAGITMLTSLVSLFTQKKVKKSTAMTGEITLRGKVLPVGGIKEKILAAKRARIKDIILCEDNRKDILEIKEEYLKGLRFHYVTDMSEVIDLAITNQKVRNAKKL</sequence>
<dbReference type="InterPro" id="IPR046336">
    <property type="entry name" value="Lon_prtase_N_sf"/>
</dbReference>
<dbReference type="InterPro" id="IPR004815">
    <property type="entry name" value="Lon_bac/euk-typ"/>
</dbReference>
<dbReference type="InterPro" id="IPR008268">
    <property type="entry name" value="Peptidase_S16_AS"/>
</dbReference>
<dbReference type="GO" id="GO:0005524">
    <property type="term" value="F:ATP binding"/>
    <property type="evidence" value="ECO:0007669"/>
    <property type="project" value="UniProtKB-UniRule"/>
</dbReference>
<dbReference type="Gene3D" id="1.20.58.1480">
    <property type="match status" value="1"/>
</dbReference>
<dbReference type="EC" id="3.4.21.53" evidence="10 11"/>
<comment type="induction">
    <text evidence="10">By heat shock.</text>
</comment>
<dbReference type="GO" id="GO:0004176">
    <property type="term" value="F:ATP-dependent peptidase activity"/>
    <property type="evidence" value="ECO:0007669"/>
    <property type="project" value="UniProtKB-UniRule"/>
</dbReference>
<evidence type="ECO:0000256" key="8">
    <source>
        <dbReference type="ARBA" id="ARBA00023016"/>
    </source>
</evidence>
<dbReference type="PRINTS" id="PR00830">
    <property type="entry name" value="ENDOLAPTASE"/>
</dbReference>
<keyword evidence="19" id="KW-1185">Reference proteome</keyword>
<feature type="domain" description="Lon proteolytic" evidence="16">
    <location>
        <begin position="626"/>
        <end position="807"/>
    </location>
</feature>
<dbReference type="InterPro" id="IPR020568">
    <property type="entry name" value="Ribosomal_Su5_D2-typ_SF"/>
</dbReference>
<evidence type="ECO:0000259" key="17">
    <source>
        <dbReference type="PROSITE" id="PS51787"/>
    </source>
</evidence>
<evidence type="ECO:0000256" key="15">
    <source>
        <dbReference type="RuleBase" id="RU000591"/>
    </source>
</evidence>
<dbReference type="SMART" id="SM00382">
    <property type="entry name" value="AAA"/>
    <property type="match status" value="1"/>
</dbReference>
<dbReference type="NCBIfam" id="TIGR00763">
    <property type="entry name" value="lon"/>
    <property type="match status" value="1"/>
</dbReference>
<evidence type="ECO:0000256" key="7">
    <source>
        <dbReference type="ARBA" id="ARBA00022840"/>
    </source>
</evidence>
<evidence type="ECO:0000256" key="11">
    <source>
        <dbReference type="PIRNR" id="PIRNR001174"/>
    </source>
</evidence>
<dbReference type="SUPFAM" id="SSF54211">
    <property type="entry name" value="Ribosomal protein S5 domain 2-like"/>
    <property type="match status" value="1"/>
</dbReference>
<dbReference type="PROSITE" id="PS01046">
    <property type="entry name" value="LON_SER"/>
    <property type="match status" value="1"/>
</dbReference>
<dbReference type="CDD" id="cd19500">
    <property type="entry name" value="RecA-like_Lon"/>
    <property type="match status" value="1"/>
</dbReference>
<feature type="binding site" evidence="10 13">
    <location>
        <begin position="390"/>
        <end position="397"/>
    </location>
    <ligand>
        <name>ATP</name>
        <dbReference type="ChEBI" id="CHEBI:30616"/>
    </ligand>
</feature>
<feature type="domain" description="Lon N-terminal" evidence="17">
    <location>
        <begin position="44"/>
        <end position="239"/>
    </location>
</feature>
<evidence type="ECO:0000313" key="19">
    <source>
        <dbReference type="Proteomes" id="UP000290889"/>
    </source>
</evidence>
<dbReference type="Gene3D" id="3.30.230.10">
    <property type="match status" value="1"/>
</dbReference>
<dbReference type="InterPro" id="IPR003593">
    <property type="entry name" value="AAA+_ATPase"/>
</dbReference>
<dbReference type="InterPro" id="IPR027417">
    <property type="entry name" value="P-loop_NTPase"/>
</dbReference>
<gene>
    <name evidence="10 18" type="primary">lon</name>
    <name evidence="18" type="ORF">EQY75_03990</name>
</gene>
<evidence type="ECO:0000256" key="14">
    <source>
        <dbReference type="PROSITE-ProRule" id="PRU01122"/>
    </source>
</evidence>
<comment type="similarity">
    <text evidence="10 11 14 15">Belongs to the peptidase S16 family.</text>
</comment>
<dbReference type="AlphaFoldDB" id="A0A411ED81"/>
<evidence type="ECO:0000256" key="1">
    <source>
        <dbReference type="ARBA" id="ARBA00004496"/>
    </source>
</evidence>
<dbReference type="Gene3D" id="1.10.8.60">
    <property type="match status" value="1"/>
</dbReference>
<dbReference type="InterPro" id="IPR054594">
    <property type="entry name" value="Lon_lid"/>
</dbReference>
<dbReference type="SUPFAM" id="SSF52540">
    <property type="entry name" value="P-loop containing nucleoside triphosphate hydrolases"/>
    <property type="match status" value="1"/>
</dbReference>
<dbReference type="PROSITE" id="PS51787">
    <property type="entry name" value="LON_N"/>
    <property type="match status" value="1"/>
</dbReference>
<evidence type="ECO:0000256" key="9">
    <source>
        <dbReference type="ARBA" id="ARBA00050665"/>
    </source>
</evidence>
<dbReference type="FunFam" id="3.40.50.300:FF:000021">
    <property type="entry name" value="Lon protease homolog"/>
    <property type="match status" value="1"/>
</dbReference>
<dbReference type="GO" id="GO:0006515">
    <property type="term" value="P:protein quality control for misfolded or incompletely synthesized proteins"/>
    <property type="evidence" value="ECO:0007669"/>
    <property type="project" value="UniProtKB-UniRule"/>
</dbReference>
<comment type="catalytic activity">
    <reaction evidence="9 10 11 14">
        <text>Hydrolysis of proteins in presence of ATP.</text>
        <dbReference type="EC" id="3.4.21.53"/>
    </reaction>
</comment>
<protein>
    <recommendedName>
        <fullName evidence="10 11">Lon protease</fullName>
        <ecNumber evidence="10 11">3.4.21.53</ecNumber>
    </recommendedName>
    <alternativeName>
        <fullName evidence="10">ATP-dependent protease La</fullName>
    </alternativeName>
</protein>
<dbReference type="GO" id="GO:0034605">
    <property type="term" value="P:cellular response to heat"/>
    <property type="evidence" value="ECO:0007669"/>
    <property type="project" value="UniProtKB-UniRule"/>
</dbReference>
<dbReference type="Gene3D" id="3.40.50.300">
    <property type="entry name" value="P-loop containing nucleotide triphosphate hydrolases"/>
    <property type="match status" value="1"/>
</dbReference>
<dbReference type="GO" id="GO:0016887">
    <property type="term" value="F:ATP hydrolysis activity"/>
    <property type="evidence" value="ECO:0007669"/>
    <property type="project" value="UniProtKB-UniRule"/>
</dbReference>
<dbReference type="InterPro" id="IPR014721">
    <property type="entry name" value="Ribsml_uS5_D2-typ_fold_subgr"/>
</dbReference>
<keyword evidence="2 10" id="KW-0963">Cytoplasm</keyword>
<dbReference type="GO" id="GO:0005737">
    <property type="term" value="C:cytoplasm"/>
    <property type="evidence" value="ECO:0007669"/>
    <property type="project" value="UniProtKB-SubCell"/>
</dbReference>
<dbReference type="InterPro" id="IPR003111">
    <property type="entry name" value="Lon_prtase_N"/>
</dbReference>
<accession>A0A411ED81</accession>
<comment type="function">
    <text evidence="10">ATP-dependent serine protease that mediates the selective degradation of mutant and abnormal proteins as well as certain short-lived regulatory proteins. Required for cellular homeostasis and for survival from DNA damage and developmental changes induced by stress. Degrades polypeptides processively to yield small peptide fragments that are 5 to 10 amino acids long. Binds to DNA in a double-stranded, site-specific manner.</text>
</comment>
<dbReference type="KEGG" id="mur:EQY75_03990"/>
<evidence type="ECO:0000256" key="5">
    <source>
        <dbReference type="ARBA" id="ARBA00022801"/>
    </source>
</evidence>
<dbReference type="Proteomes" id="UP000290889">
    <property type="component" value="Chromosome"/>
</dbReference>
<dbReference type="RefSeq" id="WP_129606936.1">
    <property type="nucleotide sequence ID" value="NZ_CP035544.1"/>
</dbReference>
<dbReference type="EMBL" id="CP035544">
    <property type="protein sequence ID" value="QBA65577.1"/>
    <property type="molecule type" value="Genomic_DNA"/>
</dbReference>
<keyword evidence="3 10" id="KW-0645">Protease</keyword>